<dbReference type="Proteomes" id="UP000017753">
    <property type="component" value="Chromosome"/>
</dbReference>
<proteinExistence type="predicted"/>
<dbReference type="GO" id="GO:0003700">
    <property type="term" value="F:DNA-binding transcription factor activity"/>
    <property type="evidence" value="ECO:0007669"/>
    <property type="project" value="InterPro"/>
</dbReference>
<accession>A0AA34RVJ7</accession>
<dbReference type="Pfam" id="PF00126">
    <property type="entry name" value="HTH_1"/>
    <property type="match status" value="1"/>
</dbReference>
<evidence type="ECO:0000313" key="2">
    <source>
        <dbReference type="EMBL" id="AJA14078.1"/>
    </source>
</evidence>
<evidence type="ECO:0000259" key="1">
    <source>
        <dbReference type="PROSITE" id="PS50931"/>
    </source>
</evidence>
<name>A0AA34RVJ7_PSEPU</name>
<dbReference type="InterPro" id="IPR036390">
    <property type="entry name" value="WH_DNA-bd_sf"/>
</dbReference>
<feature type="domain" description="HTH lysR-type" evidence="1">
    <location>
        <begin position="2"/>
        <end position="36"/>
    </location>
</feature>
<dbReference type="InterPro" id="IPR036388">
    <property type="entry name" value="WH-like_DNA-bd_sf"/>
</dbReference>
<dbReference type="Gene3D" id="1.10.10.10">
    <property type="entry name" value="Winged helix-like DNA-binding domain superfamily/Winged helix DNA-binding domain"/>
    <property type="match status" value="1"/>
</dbReference>
<reference evidence="2 3" key="2">
    <citation type="submission" date="2014-11" db="EMBL/GenBank/DDBJ databases">
        <title>Draft genome sequence of the solvent-tolerant Pseudomonas putida S12 including megaplasmid pTTS12.</title>
        <authorList>
            <person name="Wierckx N."/>
            <person name="Nijkamp J."/>
            <person name="Ballerstedt H."/>
            <person name="Siezen R.J."/>
            <person name="Wels M."/>
            <person name="de Ridder D."/>
            <person name="de Winde J.H."/>
            <person name="Ruijssenaars H.J."/>
        </authorList>
    </citation>
    <scope>NUCLEOTIDE SEQUENCE [LARGE SCALE GENOMIC DNA]</scope>
    <source>
        <strain evidence="2 3">S12</strain>
    </source>
</reference>
<organism evidence="2 3">
    <name type="scientific">Pseudomonas putida S12</name>
    <dbReference type="NCBI Taxonomy" id="1215087"/>
    <lineage>
        <taxon>Bacteria</taxon>
        <taxon>Pseudomonadati</taxon>
        <taxon>Pseudomonadota</taxon>
        <taxon>Gammaproteobacteria</taxon>
        <taxon>Pseudomonadales</taxon>
        <taxon>Pseudomonadaceae</taxon>
        <taxon>Pseudomonas</taxon>
    </lineage>
</organism>
<dbReference type="AlphaFoldDB" id="A0AA34RVJ7"/>
<reference evidence="2 3" key="1">
    <citation type="submission" date="2014-11" db="EMBL/GenBank/DDBJ databases">
        <title>Complete genome sequence of Pseudomonas putida S12 including megaplasmid pTTS12.</title>
        <authorList>
            <person name="Kuepper J."/>
            <person name="Ruijssenaars H.J."/>
            <person name="Blank L.M."/>
            <person name="de Winde J.H."/>
            <person name="Wierckx N."/>
        </authorList>
    </citation>
    <scope>NUCLEOTIDE SEQUENCE [LARGE SCALE GENOMIC DNA]</scope>
    <source>
        <strain evidence="2 3">S12</strain>
    </source>
</reference>
<dbReference type="EMBL" id="CP009974">
    <property type="protein sequence ID" value="AJA14078.1"/>
    <property type="molecule type" value="Genomic_DNA"/>
</dbReference>
<evidence type="ECO:0000313" key="3">
    <source>
        <dbReference type="Proteomes" id="UP000017753"/>
    </source>
</evidence>
<dbReference type="SUPFAM" id="SSF46785">
    <property type="entry name" value="Winged helix' DNA-binding domain"/>
    <property type="match status" value="1"/>
</dbReference>
<dbReference type="InterPro" id="IPR000847">
    <property type="entry name" value="LysR_HTH_N"/>
</dbReference>
<dbReference type="PROSITE" id="PS50931">
    <property type="entry name" value="HTH_LYSR"/>
    <property type="match status" value="1"/>
</dbReference>
<protein>
    <recommendedName>
        <fullName evidence="1">HTH lysR-type domain-containing protein</fullName>
    </recommendedName>
</protein>
<sequence>MIDLNLVRVFVTIFETGSVSGAAERLHVTQPSVSYAADSTPFGHSAHADPDTCSTLIRTGSRSAATQGWHC</sequence>
<gene>
    <name evidence="2" type="ORF">RPPX_12220</name>
</gene>